<organism evidence="1 2">
    <name type="scientific">Sulfurospirillum halorespirans DSM 13726</name>
    <dbReference type="NCBI Taxonomy" id="1193502"/>
    <lineage>
        <taxon>Bacteria</taxon>
        <taxon>Pseudomonadati</taxon>
        <taxon>Campylobacterota</taxon>
        <taxon>Epsilonproteobacteria</taxon>
        <taxon>Campylobacterales</taxon>
        <taxon>Sulfurospirillaceae</taxon>
        <taxon>Sulfurospirillum</taxon>
    </lineage>
</organism>
<dbReference type="STRING" id="1193502.SHALO_1980"/>
<accession>A0A1D7TL91</accession>
<dbReference type="RefSeq" id="WP_069478396.1">
    <property type="nucleotide sequence ID" value="NZ_CP017111.1"/>
</dbReference>
<dbReference type="Pfam" id="PF07963">
    <property type="entry name" value="N_methyl"/>
    <property type="match status" value="1"/>
</dbReference>
<protein>
    <submittedName>
        <fullName evidence="1">N-terminal methylation protein</fullName>
    </submittedName>
</protein>
<dbReference type="PATRIC" id="fig|1193502.14.peg.2012"/>
<dbReference type="AlphaFoldDB" id="A0A1D7TL91"/>
<evidence type="ECO:0000313" key="1">
    <source>
        <dbReference type="EMBL" id="AOO65751.1"/>
    </source>
</evidence>
<evidence type="ECO:0000313" key="2">
    <source>
        <dbReference type="Proteomes" id="UP000094609"/>
    </source>
</evidence>
<dbReference type="KEGG" id="shal:SHALO_1980"/>
<proteinExistence type="predicted"/>
<dbReference type="Gene3D" id="3.30.700.10">
    <property type="entry name" value="Glycoprotein, Type 4 Pilin"/>
    <property type="match status" value="1"/>
</dbReference>
<dbReference type="EMBL" id="CP017111">
    <property type="protein sequence ID" value="AOO65751.1"/>
    <property type="molecule type" value="Genomic_DNA"/>
</dbReference>
<keyword evidence="2" id="KW-1185">Reference proteome</keyword>
<dbReference type="InterPro" id="IPR045584">
    <property type="entry name" value="Pilin-like"/>
</dbReference>
<sequence>MKKGFTMIELIFVIVILGILAAVAIPRLTATRDDATIARSATDLATAVHDIASYYTAKGTLSTKLSDMTNVTTFDNVGADMNATTTQVKFPDASGCITIQPTATVTGGAANGIQLIYAKANATIVCKGVAAASSKLMGLTLTSAGVADTDGNKTYSFGGSGVTW</sequence>
<reference evidence="2" key="1">
    <citation type="submission" date="2016-08" db="EMBL/GenBank/DDBJ databases">
        <title>Complete genome sequence of the organohalide-respiring Epsilonproteobacterium Sulfurospirillum halorespirans.</title>
        <authorList>
            <person name="Goris T."/>
            <person name="Zimmermann J."/>
            <person name="Schenz B."/>
            <person name="Lemos M."/>
            <person name="Hackermueller J."/>
            <person name="Diekert G."/>
        </authorList>
    </citation>
    <scope>NUCLEOTIDE SEQUENCE [LARGE SCALE GENOMIC DNA]</scope>
    <source>
        <strain>DSM 13726</strain>
        <strain evidence="2">PCE-M2</strain>
    </source>
</reference>
<dbReference type="Proteomes" id="UP000094609">
    <property type="component" value="Chromosome"/>
</dbReference>
<name>A0A1D7TL91_9BACT</name>
<dbReference type="SUPFAM" id="SSF54523">
    <property type="entry name" value="Pili subunits"/>
    <property type="match status" value="1"/>
</dbReference>
<gene>
    <name evidence="1" type="ORF">SHALO_1980</name>
</gene>
<dbReference type="PANTHER" id="PTHR30093">
    <property type="entry name" value="GENERAL SECRETION PATHWAY PROTEIN G"/>
    <property type="match status" value="1"/>
</dbReference>
<dbReference type="InterPro" id="IPR012902">
    <property type="entry name" value="N_methyl_site"/>
</dbReference>
<dbReference type="NCBIfam" id="TIGR02532">
    <property type="entry name" value="IV_pilin_GFxxxE"/>
    <property type="match status" value="1"/>
</dbReference>